<dbReference type="AlphaFoldDB" id="A0A3B0UDI7"/>
<gene>
    <name evidence="2" type="ORF">MNBD_BACTEROID07-876</name>
</gene>
<dbReference type="InterPro" id="IPR026444">
    <property type="entry name" value="Secre_tail"/>
</dbReference>
<dbReference type="InterPro" id="IPR000601">
    <property type="entry name" value="PKD_dom"/>
</dbReference>
<accession>A0A3B0UDI7</accession>
<evidence type="ECO:0000259" key="1">
    <source>
        <dbReference type="PROSITE" id="PS50093"/>
    </source>
</evidence>
<dbReference type="InterPro" id="IPR013783">
    <property type="entry name" value="Ig-like_fold"/>
</dbReference>
<reference evidence="2" key="1">
    <citation type="submission" date="2018-06" db="EMBL/GenBank/DDBJ databases">
        <authorList>
            <person name="Zhirakovskaya E."/>
        </authorList>
    </citation>
    <scope>NUCLEOTIDE SEQUENCE</scope>
</reference>
<dbReference type="Gene3D" id="2.60.40.10">
    <property type="entry name" value="Immunoglobulins"/>
    <property type="match status" value="1"/>
</dbReference>
<name>A0A3B0UDI7_9ZZZZ</name>
<dbReference type="Pfam" id="PF18962">
    <property type="entry name" value="Por_Secre_tail"/>
    <property type="match status" value="1"/>
</dbReference>
<proteinExistence type="predicted"/>
<evidence type="ECO:0000313" key="2">
    <source>
        <dbReference type="EMBL" id="VAW29045.1"/>
    </source>
</evidence>
<sequence length="203" mass="22510">GRFSKHWNSNGADSTRQLEYWLDKMHTGLEKIPGFDPLSTLAIANFSSDVTKTPVGGTIRFLDLSVGPVASYHWEFEGGVPATSKAKIPPPVHYSVMGTFKVKLSVTSVGGNNTKVDSVSVLPVVYPNPTKDGRIHILLGSYNPEDISVSVYDILGRRLDIFKPQFGNDDVTLQLPDNRNGMYIIRLTNKEVTNTYKVLNFHK</sequence>
<dbReference type="InterPro" id="IPR035986">
    <property type="entry name" value="PKD_dom_sf"/>
</dbReference>
<dbReference type="NCBIfam" id="TIGR04183">
    <property type="entry name" value="Por_Secre_tail"/>
    <property type="match status" value="1"/>
</dbReference>
<dbReference type="SUPFAM" id="SSF49299">
    <property type="entry name" value="PKD domain"/>
    <property type="match status" value="1"/>
</dbReference>
<dbReference type="CDD" id="cd00146">
    <property type="entry name" value="PKD"/>
    <property type="match status" value="1"/>
</dbReference>
<dbReference type="EMBL" id="UOET01000313">
    <property type="protein sequence ID" value="VAW29045.1"/>
    <property type="molecule type" value="Genomic_DNA"/>
</dbReference>
<protein>
    <recommendedName>
        <fullName evidence="1">PKD domain-containing protein</fullName>
    </recommendedName>
</protein>
<organism evidence="2">
    <name type="scientific">hydrothermal vent metagenome</name>
    <dbReference type="NCBI Taxonomy" id="652676"/>
    <lineage>
        <taxon>unclassified sequences</taxon>
        <taxon>metagenomes</taxon>
        <taxon>ecological metagenomes</taxon>
    </lineage>
</organism>
<feature type="non-terminal residue" evidence="2">
    <location>
        <position position="1"/>
    </location>
</feature>
<feature type="domain" description="PKD" evidence="1">
    <location>
        <begin position="42"/>
        <end position="121"/>
    </location>
</feature>
<dbReference type="PROSITE" id="PS50093">
    <property type="entry name" value="PKD"/>
    <property type="match status" value="1"/>
</dbReference>